<dbReference type="EMBL" id="JAAIUW010000010">
    <property type="protein sequence ID" value="KAF7812994.1"/>
    <property type="molecule type" value="Genomic_DNA"/>
</dbReference>
<keyword evidence="3" id="KW-0847">Vitamin C</keyword>
<evidence type="ECO:0000313" key="9">
    <source>
        <dbReference type="EMBL" id="KAF7812994.1"/>
    </source>
</evidence>
<dbReference type="GO" id="GO:0008270">
    <property type="term" value="F:zinc ion binding"/>
    <property type="evidence" value="ECO:0007669"/>
    <property type="project" value="UniProtKB-KW"/>
</dbReference>
<keyword evidence="5" id="KW-0862">Zinc</keyword>
<dbReference type="InterPro" id="IPR050295">
    <property type="entry name" value="Plant_2OG-oxidoreductases"/>
</dbReference>
<keyword evidence="6" id="KW-0560">Oxidoreductase</keyword>
<gene>
    <name evidence="9" type="ORF">G2W53_033970</name>
</gene>
<dbReference type="InterPro" id="IPR044861">
    <property type="entry name" value="IPNS-like_FE2OG_OXY"/>
</dbReference>
<comment type="similarity">
    <text evidence="1 6">Belongs to the iron/ascorbate-dependent oxidoreductase family.</text>
</comment>
<keyword evidence="4 6" id="KW-0408">Iron</keyword>
<dbReference type="InterPro" id="IPR005123">
    <property type="entry name" value="Oxoglu/Fe-dep_dioxygenase_dom"/>
</dbReference>
<keyword evidence="10" id="KW-1185">Reference proteome</keyword>
<name>A0A834SZJ0_9FABA</name>
<evidence type="ECO:0000256" key="2">
    <source>
        <dbReference type="ARBA" id="ARBA00022723"/>
    </source>
</evidence>
<dbReference type="InterPro" id="IPR001878">
    <property type="entry name" value="Znf_CCHC"/>
</dbReference>
<dbReference type="InterPro" id="IPR027443">
    <property type="entry name" value="IPNS-like_sf"/>
</dbReference>
<dbReference type="PROSITE" id="PS51471">
    <property type="entry name" value="FE2OG_OXY"/>
    <property type="match status" value="1"/>
</dbReference>
<dbReference type="PROSITE" id="PS50158">
    <property type="entry name" value="ZF_CCHC"/>
    <property type="match status" value="1"/>
</dbReference>
<feature type="domain" description="Fe2OG dioxygenase" evidence="8">
    <location>
        <begin position="109"/>
        <end position="289"/>
    </location>
</feature>
<dbReference type="SUPFAM" id="SSF51197">
    <property type="entry name" value="Clavaminate synthase-like"/>
    <property type="match status" value="1"/>
</dbReference>
<feature type="domain" description="CCHC-type" evidence="7">
    <location>
        <begin position="263"/>
        <end position="278"/>
    </location>
</feature>
<keyword evidence="5" id="KW-0863">Zinc-finger</keyword>
<evidence type="ECO:0000259" key="7">
    <source>
        <dbReference type="PROSITE" id="PS50158"/>
    </source>
</evidence>
<evidence type="ECO:0000256" key="6">
    <source>
        <dbReference type="RuleBase" id="RU003682"/>
    </source>
</evidence>
<evidence type="ECO:0000256" key="5">
    <source>
        <dbReference type="PROSITE-ProRule" id="PRU00047"/>
    </source>
</evidence>
<accession>A0A834SZJ0</accession>
<proteinExistence type="inferred from homology"/>
<dbReference type="FunFam" id="2.60.120.330:FF:000079">
    <property type="entry name" value="Protein SRG1"/>
    <property type="match status" value="1"/>
</dbReference>
<dbReference type="AlphaFoldDB" id="A0A834SZJ0"/>
<evidence type="ECO:0000256" key="3">
    <source>
        <dbReference type="ARBA" id="ARBA00022896"/>
    </source>
</evidence>
<comment type="caution">
    <text evidence="9">The sequence shown here is derived from an EMBL/GenBank/DDBJ whole genome shotgun (WGS) entry which is preliminary data.</text>
</comment>
<sequence>MKKGIQEFFNLPLEEKKKYWQTDGDIEGFGQAFVVSEEQKLDWSDLFYFVTLPPSLRKPHLFPKLPLPLRDDLETYSSEMRKLALKILEAMVEALEMDPKEMKELFEEGWQGMRMNYYPPCPQPELVTGINPHSDGVGLTILLQVNQVEGLQIRKDSMWVPIAPLPNAFIVNIGDILEGMIAKGWNVSKGLSIAELSKNMFFFTLDKENGCVGILWDGPWSGKSTKNVVKLENMVGRTLAVEELIENDRIARSFVRARVWNMCYQCGRVGHDHKQCEEERVKSLVFLSKDRYGHWIGTMLVKAVHRILEVNAKGEWNGDEKGWGEVSDSHYEGLVRDQASEDNYDRRNNEMARCEDSWGLKKFLSRVGRVVSCDVFLRELKGTFGKDRVQCISLGPSNLLLQNDSKGILGQSPRAGKAKFGCLKHESGDLSRAGWTLYLKPSLVGV</sequence>
<dbReference type="PANTHER" id="PTHR47991">
    <property type="entry name" value="OXOGLUTARATE/IRON-DEPENDENT DIOXYGENASE"/>
    <property type="match status" value="1"/>
</dbReference>
<protein>
    <submittedName>
        <fullName evidence="9">Protein SRG1-like</fullName>
    </submittedName>
</protein>
<dbReference type="Proteomes" id="UP000634136">
    <property type="component" value="Unassembled WGS sequence"/>
</dbReference>
<organism evidence="9 10">
    <name type="scientific">Senna tora</name>
    <dbReference type="NCBI Taxonomy" id="362788"/>
    <lineage>
        <taxon>Eukaryota</taxon>
        <taxon>Viridiplantae</taxon>
        <taxon>Streptophyta</taxon>
        <taxon>Embryophyta</taxon>
        <taxon>Tracheophyta</taxon>
        <taxon>Spermatophyta</taxon>
        <taxon>Magnoliopsida</taxon>
        <taxon>eudicotyledons</taxon>
        <taxon>Gunneridae</taxon>
        <taxon>Pentapetalae</taxon>
        <taxon>rosids</taxon>
        <taxon>fabids</taxon>
        <taxon>Fabales</taxon>
        <taxon>Fabaceae</taxon>
        <taxon>Caesalpinioideae</taxon>
        <taxon>Cassia clade</taxon>
        <taxon>Senna</taxon>
    </lineage>
</organism>
<dbReference type="InterPro" id="IPR026992">
    <property type="entry name" value="DIOX_N"/>
</dbReference>
<dbReference type="GO" id="GO:0031418">
    <property type="term" value="F:L-ascorbic acid binding"/>
    <property type="evidence" value="ECO:0007669"/>
    <property type="project" value="UniProtKB-KW"/>
</dbReference>
<dbReference type="Pfam" id="PF03171">
    <property type="entry name" value="2OG-FeII_Oxy"/>
    <property type="match status" value="1"/>
</dbReference>
<dbReference type="OrthoDB" id="1434627at2759"/>
<dbReference type="Gene3D" id="2.60.120.330">
    <property type="entry name" value="B-lactam Antibiotic, Isopenicillin N Synthase, Chain"/>
    <property type="match status" value="1"/>
</dbReference>
<keyword evidence="2 6" id="KW-0479">Metal-binding</keyword>
<evidence type="ECO:0000256" key="4">
    <source>
        <dbReference type="ARBA" id="ARBA00023004"/>
    </source>
</evidence>
<dbReference type="GO" id="GO:0016491">
    <property type="term" value="F:oxidoreductase activity"/>
    <property type="evidence" value="ECO:0007669"/>
    <property type="project" value="UniProtKB-KW"/>
</dbReference>
<evidence type="ECO:0000259" key="8">
    <source>
        <dbReference type="PROSITE" id="PS51471"/>
    </source>
</evidence>
<dbReference type="Pfam" id="PF14226">
    <property type="entry name" value="DIOX_N"/>
    <property type="match status" value="1"/>
</dbReference>
<reference evidence="9" key="1">
    <citation type="submission" date="2020-09" db="EMBL/GenBank/DDBJ databases">
        <title>Genome-Enabled Discovery of Anthraquinone Biosynthesis in Senna tora.</title>
        <authorList>
            <person name="Kang S.-H."/>
            <person name="Pandey R.P."/>
            <person name="Lee C.-M."/>
            <person name="Sim J.-S."/>
            <person name="Jeong J.-T."/>
            <person name="Choi B.-S."/>
            <person name="Jung M."/>
            <person name="Ginzburg D."/>
            <person name="Zhao K."/>
            <person name="Won S.Y."/>
            <person name="Oh T.-J."/>
            <person name="Yu Y."/>
            <person name="Kim N.-H."/>
            <person name="Lee O.R."/>
            <person name="Lee T.-H."/>
            <person name="Bashyal P."/>
            <person name="Kim T.-S."/>
            <person name="Lee W.-H."/>
            <person name="Kawkins C."/>
            <person name="Kim C.-K."/>
            <person name="Kim J.S."/>
            <person name="Ahn B.O."/>
            <person name="Rhee S.Y."/>
            <person name="Sohng J.K."/>
        </authorList>
    </citation>
    <scope>NUCLEOTIDE SEQUENCE</scope>
    <source>
        <tissue evidence="9">Leaf</tissue>
    </source>
</reference>
<evidence type="ECO:0000256" key="1">
    <source>
        <dbReference type="ARBA" id="ARBA00008056"/>
    </source>
</evidence>
<dbReference type="GO" id="GO:0003676">
    <property type="term" value="F:nucleic acid binding"/>
    <property type="evidence" value="ECO:0007669"/>
    <property type="project" value="InterPro"/>
</dbReference>
<evidence type="ECO:0000313" key="10">
    <source>
        <dbReference type="Proteomes" id="UP000634136"/>
    </source>
</evidence>